<organism evidence="1 2">
    <name type="scientific">Araneus ventricosus</name>
    <name type="common">Orbweaver spider</name>
    <name type="synonym">Epeira ventricosa</name>
    <dbReference type="NCBI Taxonomy" id="182803"/>
    <lineage>
        <taxon>Eukaryota</taxon>
        <taxon>Metazoa</taxon>
        <taxon>Ecdysozoa</taxon>
        <taxon>Arthropoda</taxon>
        <taxon>Chelicerata</taxon>
        <taxon>Arachnida</taxon>
        <taxon>Araneae</taxon>
        <taxon>Araneomorphae</taxon>
        <taxon>Entelegynae</taxon>
        <taxon>Araneoidea</taxon>
        <taxon>Araneidae</taxon>
        <taxon>Araneus</taxon>
    </lineage>
</organism>
<dbReference type="Proteomes" id="UP000499080">
    <property type="component" value="Unassembled WGS sequence"/>
</dbReference>
<reference evidence="1 2" key="1">
    <citation type="journal article" date="2019" name="Sci. Rep.">
        <title>Orb-weaving spider Araneus ventricosus genome elucidates the spidroin gene catalogue.</title>
        <authorList>
            <person name="Kono N."/>
            <person name="Nakamura H."/>
            <person name="Ohtoshi R."/>
            <person name="Moran D.A.P."/>
            <person name="Shinohara A."/>
            <person name="Yoshida Y."/>
            <person name="Fujiwara M."/>
            <person name="Mori M."/>
            <person name="Tomita M."/>
            <person name="Arakawa K."/>
        </authorList>
    </citation>
    <scope>NUCLEOTIDE SEQUENCE [LARGE SCALE GENOMIC DNA]</scope>
</reference>
<proteinExistence type="predicted"/>
<accession>A0A4Y2KSL8</accession>
<protein>
    <submittedName>
        <fullName evidence="1">Uncharacterized protein</fullName>
    </submittedName>
</protein>
<keyword evidence="2" id="KW-1185">Reference proteome</keyword>
<sequence length="107" mass="11883">MQPSIDSGCSVKAYGKRTRRFARYSGKQVEVDSRLTGIGLSATTPPPKKVSADCGRWNVREDRILLNPSYCIGPVQLNLSPARLQLDCSENVDEEAVEQWINKDSTL</sequence>
<dbReference type="EMBL" id="BGPR01004952">
    <property type="protein sequence ID" value="GBN05278.1"/>
    <property type="molecule type" value="Genomic_DNA"/>
</dbReference>
<dbReference type="AlphaFoldDB" id="A0A4Y2KSL8"/>
<name>A0A4Y2KSL8_ARAVE</name>
<comment type="caution">
    <text evidence="1">The sequence shown here is derived from an EMBL/GenBank/DDBJ whole genome shotgun (WGS) entry which is preliminary data.</text>
</comment>
<gene>
    <name evidence="1" type="ORF">AVEN_90693_1</name>
</gene>
<evidence type="ECO:0000313" key="1">
    <source>
        <dbReference type="EMBL" id="GBN05278.1"/>
    </source>
</evidence>
<evidence type="ECO:0000313" key="2">
    <source>
        <dbReference type="Proteomes" id="UP000499080"/>
    </source>
</evidence>